<evidence type="ECO:0000313" key="1">
    <source>
        <dbReference type="EMBL" id="PSB15949.1"/>
    </source>
</evidence>
<sequence>MLNQIAAAFDRQDYRTAAKLLKEFLHESPQNPYGQLYRGRLYEVSGKLEVAEAIYRQLLRDVVNPKVATQARQGIQRLEALAQTRQQAAIAAATADPRNAELGMLVLEAISSDIRTTSAQNFARIMQLDAYTARLQIPHRGWRLYRTGAIGELQLYGQQLRTAEIPVFWAPLNVLQSLQVFQVQYFQEYQPNANTPWSEASAVCQNEQDQLGSLSFDWAEVTQRVEGRLPIFEQVVDTDARQRTQRQRKEQTQDYAHICDLHLPKRRCILRICDLNYQFHQGIAFSTADSTAIGQATNRIHWNNLLAFLNYQLPEQPVWSEFAPFAETAIEFPNLLKRLKSHVHLFGQDASPWNPAFHLYSGLAFSKDS</sequence>
<gene>
    <name evidence="1" type="ORF">C7B65_23125</name>
</gene>
<dbReference type="EMBL" id="PVWG01000050">
    <property type="protein sequence ID" value="PSB15949.1"/>
    <property type="molecule type" value="Genomic_DNA"/>
</dbReference>
<dbReference type="InterPro" id="IPR011990">
    <property type="entry name" value="TPR-like_helical_dom_sf"/>
</dbReference>
<dbReference type="Pfam" id="PF14559">
    <property type="entry name" value="TPR_19"/>
    <property type="match status" value="1"/>
</dbReference>
<dbReference type="Proteomes" id="UP000238634">
    <property type="component" value="Unassembled WGS sequence"/>
</dbReference>
<protein>
    <submittedName>
        <fullName evidence="1">Cyclic nucleotide-binding protein</fullName>
    </submittedName>
</protein>
<dbReference type="AlphaFoldDB" id="A0A2T1D647"/>
<name>A0A2T1D647_9CYAN</name>
<reference evidence="1 2" key="1">
    <citation type="submission" date="2018-02" db="EMBL/GenBank/DDBJ databases">
        <authorList>
            <person name="Cohen D.B."/>
            <person name="Kent A.D."/>
        </authorList>
    </citation>
    <scope>NUCLEOTIDE SEQUENCE [LARGE SCALE GENOMIC DNA]</scope>
    <source>
        <strain evidence="1 2">ULC007</strain>
    </source>
</reference>
<dbReference type="RefSeq" id="WP_106254161.1">
    <property type="nucleotide sequence ID" value="NZ_PVWG01000050.1"/>
</dbReference>
<accession>A0A2T1D647</accession>
<comment type="caution">
    <text evidence="1">The sequence shown here is derived from an EMBL/GenBank/DDBJ whole genome shotgun (WGS) entry which is preliminary data.</text>
</comment>
<proteinExistence type="predicted"/>
<dbReference type="Gene3D" id="1.25.40.10">
    <property type="entry name" value="Tetratricopeptide repeat domain"/>
    <property type="match status" value="1"/>
</dbReference>
<keyword evidence="2" id="KW-1185">Reference proteome</keyword>
<evidence type="ECO:0000313" key="2">
    <source>
        <dbReference type="Proteomes" id="UP000238634"/>
    </source>
</evidence>
<reference evidence="1 2" key="2">
    <citation type="submission" date="2018-03" db="EMBL/GenBank/DDBJ databases">
        <title>The ancient ancestry and fast evolution of plastids.</title>
        <authorList>
            <person name="Moore K.R."/>
            <person name="Magnabosco C."/>
            <person name="Momper L."/>
            <person name="Gold D.A."/>
            <person name="Bosak T."/>
            <person name="Fournier G.P."/>
        </authorList>
    </citation>
    <scope>NUCLEOTIDE SEQUENCE [LARGE SCALE GENOMIC DNA]</scope>
    <source>
        <strain evidence="1 2">ULC007</strain>
    </source>
</reference>
<dbReference type="SUPFAM" id="SSF48452">
    <property type="entry name" value="TPR-like"/>
    <property type="match status" value="1"/>
</dbReference>
<organism evidence="1 2">
    <name type="scientific">Phormidesmis priestleyi ULC007</name>
    <dbReference type="NCBI Taxonomy" id="1920490"/>
    <lineage>
        <taxon>Bacteria</taxon>
        <taxon>Bacillati</taxon>
        <taxon>Cyanobacteriota</taxon>
        <taxon>Cyanophyceae</taxon>
        <taxon>Leptolyngbyales</taxon>
        <taxon>Leptolyngbyaceae</taxon>
        <taxon>Phormidesmis</taxon>
    </lineage>
</organism>